<evidence type="ECO:0000259" key="4">
    <source>
        <dbReference type="Pfam" id="PF07859"/>
    </source>
</evidence>
<evidence type="ECO:0000256" key="1">
    <source>
        <dbReference type="ARBA" id="ARBA00010515"/>
    </source>
</evidence>
<comment type="similarity">
    <text evidence="1">Belongs to the 'GDXG' lipolytic enzyme family.</text>
</comment>
<dbReference type="PROSITE" id="PS01173">
    <property type="entry name" value="LIPASE_GDXG_HIS"/>
    <property type="match status" value="1"/>
</dbReference>
<gene>
    <name evidence="5" type="ORF">BDV96DRAFT_570912</name>
</gene>
<dbReference type="OrthoDB" id="433474at2759"/>
<evidence type="ECO:0000256" key="3">
    <source>
        <dbReference type="SAM" id="MobiDB-lite"/>
    </source>
</evidence>
<dbReference type="SUPFAM" id="SSF53474">
    <property type="entry name" value="alpha/beta-Hydrolases"/>
    <property type="match status" value="1"/>
</dbReference>
<dbReference type="EMBL" id="ML977318">
    <property type="protein sequence ID" value="KAF2117778.1"/>
    <property type="molecule type" value="Genomic_DNA"/>
</dbReference>
<evidence type="ECO:0000313" key="6">
    <source>
        <dbReference type="Proteomes" id="UP000799770"/>
    </source>
</evidence>
<keyword evidence="2 5" id="KW-0378">Hydrolase</keyword>
<evidence type="ECO:0000313" key="5">
    <source>
        <dbReference type="EMBL" id="KAF2117778.1"/>
    </source>
</evidence>
<dbReference type="Proteomes" id="UP000799770">
    <property type="component" value="Unassembled WGS sequence"/>
</dbReference>
<dbReference type="AlphaFoldDB" id="A0A6A5ZHA4"/>
<evidence type="ECO:0000256" key="2">
    <source>
        <dbReference type="ARBA" id="ARBA00022801"/>
    </source>
</evidence>
<dbReference type="InterPro" id="IPR029058">
    <property type="entry name" value="AB_hydrolase_fold"/>
</dbReference>
<organism evidence="5 6">
    <name type="scientific">Lophiotrema nucula</name>
    <dbReference type="NCBI Taxonomy" id="690887"/>
    <lineage>
        <taxon>Eukaryota</taxon>
        <taxon>Fungi</taxon>
        <taxon>Dikarya</taxon>
        <taxon>Ascomycota</taxon>
        <taxon>Pezizomycotina</taxon>
        <taxon>Dothideomycetes</taxon>
        <taxon>Pleosporomycetidae</taxon>
        <taxon>Pleosporales</taxon>
        <taxon>Lophiotremataceae</taxon>
        <taxon>Lophiotrema</taxon>
    </lineage>
</organism>
<proteinExistence type="inferred from homology"/>
<dbReference type="GO" id="GO:0016787">
    <property type="term" value="F:hydrolase activity"/>
    <property type="evidence" value="ECO:0007669"/>
    <property type="project" value="UniProtKB-KW"/>
</dbReference>
<reference evidence="5" key="1">
    <citation type="journal article" date="2020" name="Stud. Mycol.">
        <title>101 Dothideomycetes genomes: a test case for predicting lifestyles and emergence of pathogens.</title>
        <authorList>
            <person name="Haridas S."/>
            <person name="Albert R."/>
            <person name="Binder M."/>
            <person name="Bloem J."/>
            <person name="Labutti K."/>
            <person name="Salamov A."/>
            <person name="Andreopoulos B."/>
            <person name="Baker S."/>
            <person name="Barry K."/>
            <person name="Bills G."/>
            <person name="Bluhm B."/>
            <person name="Cannon C."/>
            <person name="Castanera R."/>
            <person name="Culley D."/>
            <person name="Daum C."/>
            <person name="Ezra D."/>
            <person name="Gonzalez J."/>
            <person name="Henrissat B."/>
            <person name="Kuo A."/>
            <person name="Liang C."/>
            <person name="Lipzen A."/>
            <person name="Lutzoni F."/>
            <person name="Magnuson J."/>
            <person name="Mondo S."/>
            <person name="Nolan M."/>
            <person name="Ohm R."/>
            <person name="Pangilinan J."/>
            <person name="Park H.-J."/>
            <person name="Ramirez L."/>
            <person name="Alfaro M."/>
            <person name="Sun H."/>
            <person name="Tritt A."/>
            <person name="Yoshinaga Y."/>
            <person name="Zwiers L.-H."/>
            <person name="Turgeon B."/>
            <person name="Goodwin S."/>
            <person name="Spatafora J."/>
            <person name="Crous P."/>
            <person name="Grigoriev I."/>
        </authorList>
    </citation>
    <scope>NUCLEOTIDE SEQUENCE</scope>
    <source>
        <strain evidence="5">CBS 627.86</strain>
    </source>
</reference>
<feature type="compositionally biased region" description="Basic residues" evidence="3">
    <location>
        <begin position="343"/>
        <end position="354"/>
    </location>
</feature>
<dbReference type="Pfam" id="PF07859">
    <property type="entry name" value="Abhydrolase_3"/>
    <property type="match status" value="1"/>
</dbReference>
<protein>
    <submittedName>
        <fullName evidence="5">Alpha/Beta hydrolase protein</fullName>
    </submittedName>
</protein>
<dbReference type="Gene3D" id="3.40.50.1820">
    <property type="entry name" value="alpha/beta hydrolase"/>
    <property type="match status" value="1"/>
</dbReference>
<sequence length="354" mass="39076">MADFPPPYLDPLNQALADQFASQPPIETVPLEQLREEFNELQNHKTIPGVTRTSFTVPFEDGVKAYVFKANGAKGDLPVIFYFHGGGWITCNVHTHDSICRDLALKTGFAVVFVEYTLAPEARYPTQQEQCYATVKWVSEHGHSKGLSQDTFAVAGDSAGGQLAIATTILCSTRKPNIKISYQVLLSPVTDTVTSDRDTPSEFRFFNGPFLTVPFMREAIDLYIPSPKDRTSELATPQHISAAHAKLQPPTLIVNSSVDPLRDDGFLYGQILQRNGIDCVITEQKGQTHDSAVIEPVRNGATPRATVRLVAASLKEALGAVSNVSKKRVLNGDAEEVEEKESKTRKRRKTRKSY</sequence>
<dbReference type="PANTHER" id="PTHR48081">
    <property type="entry name" value="AB HYDROLASE SUPERFAMILY PROTEIN C4A8.06C"/>
    <property type="match status" value="1"/>
</dbReference>
<dbReference type="InterPro" id="IPR050300">
    <property type="entry name" value="GDXG_lipolytic_enzyme"/>
</dbReference>
<keyword evidence="6" id="KW-1185">Reference proteome</keyword>
<dbReference type="InterPro" id="IPR013094">
    <property type="entry name" value="AB_hydrolase_3"/>
</dbReference>
<accession>A0A6A5ZHA4</accession>
<name>A0A6A5ZHA4_9PLEO</name>
<dbReference type="InterPro" id="IPR002168">
    <property type="entry name" value="Lipase_GDXG_HIS_AS"/>
</dbReference>
<feature type="region of interest" description="Disordered" evidence="3">
    <location>
        <begin position="332"/>
        <end position="354"/>
    </location>
</feature>
<dbReference type="PANTHER" id="PTHR48081:SF8">
    <property type="entry name" value="ALPHA_BETA HYDROLASE FOLD-3 DOMAIN-CONTAINING PROTEIN-RELATED"/>
    <property type="match status" value="1"/>
</dbReference>
<feature type="domain" description="Alpha/beta hydrolase fold-3" evidence="4">
    <location>
        <begin position="80"/>
        <end position="290"/>
    </location>
</feature>